<keyword evidence="6" id="KW-0963">Cytoplasm</keyword>
<dbReference type="PROSITE" id="PS00163">
    <property type="entry name" value="FUMARATE_LYASES"/>
    <property type="match status" value="1"/>
</dbReference>
<dbReference type="Proteomes" id="UP000002892">
    <property type="component" value="Chromosome"/>
</dbReference>
<evidence type="ECO:0000256" key="4">
    <source>
        <dbReference type="ARBA" id="ARBA00022605"/>
    </source>
</evidence>
<dbReference type="PANTHER" id="PTHR43814">
    <property type="entry name" value="ARGININOSUCCINATE LYASE"/>
    <property type="match status" value="1"/>
</dbReference>
<accession>I4D1D0</accession>
<dbReference type="InterPro" id="IPR008948">
    <property type="entry name" value="L-Aspartase-like"/>
</dbReference>
<evidence type="ECO:0000313" key="10">
    <source>
        <dbReference type="Proteomes" id="UP000002892"/>
    </source>
</evidence>
<comment type="similarity">
    <text evidence="6">Belongs to the lyase 1 family. Argininosuccinate lyase subfamily.</text>
</comment>
<feature type="domain" description="Argininosuccinate lyase C-terminal" evidence="8">
    <location>
        <begin position="389"/>
        <end position="456"/>
    </location>
</feature>
<dbReference type="Pfam" id="PF00206">
    <property type="entry name" value="Lyase_1"/>
    <property type="match status" value="1"/>
</dbReference>
<evidence type="ECO:0000259" key="7">
    <source>
        <dbReference type="Pfam" id="PF00206"/>
    </source>
</evidence>
<dbReference type="AlphaFoldDB" id="I4D1D0"/>
<dbReference type="InterPro" id="IPR009049">
    <property type="entry name" value="Argininosuccinate_lyase"/>
</dbReference>
<name>I4D1D0_DESAJ</name>
<sequence length="487" mass="54318">MYTPAEWIGQVSLTPRINLLREGRWTVKLWGGRFEKTTDALVEDFHSSIRFDQRLYKQDILGSIAHARMLGTVGVISEDEALQLIEGLQGILKDIQAGNVEFEIGAEDIHMNVEKLLTEKIGFVGKKLHTGRSRNDQVALDLRLYLREEIDQTKTYLGNLIQTLLKIADEHLETWMPGYTHLQKAQPISLAHHLMAYSQMFLRDLGRLNDTRKRLNVSPLGSGAMAGTTFPLDREKVARELGFSDVTLNSLDGVSDRDFALEFLAAASIIMMHLSRLCEELVLWSSGEFQFISMDDGYSTGSSIMPQKKNPDVAELVRGKTGRVYGDLMALLTVMKGLPLAYNKDMQEDKEQVFDAVDTLQKCLIVVEPMLRTMQVNKGAMAWGAKGGFTNATDLADYLAKKGLPFREAHELVGRLVLHCTKQGIGLEELPLSEYKALSPVFDQDLFAAIGIEHCVRARKLIGGPSPETVAQGIRLSQEALKNLLEG</sequence>
<protein>
    <recommendedName>
        <fullName evidence="2 6">Argininosuccinate lyase</fullName>
        <shortName evidence="6">ASAL</shortName>
        <ecNumber evidence="2 6">4.3.2.1</ecNumber>
    </recommendedName>
    <alternativeName>
        <fullName evidence="6">Arginosuccinase</fullName>
    </alternativeName>
</protein>
<dbReference type="FunFam" id="1.10.275.10:FF:000002">
    <property type="entry name" value="Argininosuccinate lyase"/>
    <property type="match status" value="1"/>
</dbReference>
<dbReference type="PRINTS" id="PR00145">
    <property type="entry name" value="ARGSUCLYASE"/>
</dbReference>
<dbReference type="InterPro" id="IPR029419">
    <property type="entry name" value="Arg_succ_lyase_C"/>
</dbReference>
<dbReference type="InterPro" id="IPR000362">
    <property type="entry name" value="Fumarate_lyase_fam"/>
</dbReference>
<evidence type="ECO:0000256" key="3">
    <source>
        <dbReference type="ARBA" id="ARBA00022571"/>
    </source>
</evidence>
<comment type="catalytic activity">
    <reaction evidence="6">
        <text>2-(N(omega)-L-arginino)succinate = fumarate + L-arginine</text>
        <dbReference type="Rhea" id="RHEA:24020"/>
        <dbReference type="ChEBI" id="CHEBI:29806"/>
        <dbReference type="ChEBI" id="CHEBI:32682"/>
        <dbReference type="ChEBI" id="CHEBI:57472"/>
        <dbReference type="EC" id="4.3.2.1"/>
    </reaction>
</comment>
<dbReference type="CDD" id="cd01359">
    <property type="entry name" value="Argininosuccinate_lyase"/>
    <property type="match status" value="1"/>
</dbReference>
<comment type="subcellular location">
    <subcellularLocation>
        <location evidence="6">Cytoplasm</location>
    </subcellularLocation>
</comment>
<dbReference type="Pfam" id="PF14698">
    <property type="entry name" value="ASL_C2"/>
    <property type="match status" value="1"/>
</dbReference>
<organism evidence="9 10">
    <name type="scientific">Desulfosporosinus acidiphilus (strain DSM 22704 / JCM 16185 / SJ4)</name>
    <dbReference type="NCBI Taxonomy" id="646529"/>
    <lineage>
        <taxon>Bacteria</taxon>
        <taxon>Bacillati</taxon>
        <taxon>Bacillota</taxon>
        <taxon>Clostridia</taxon>
        <taxon>Eubacteriales</taxon>
        <taxon>Desulfitobacteriaceae</taxon>
        <taxon>Desulfosporosinus</taxon>
    </lineage>
</organism>
<dbReference type="UniPathway" id="UPA00068">
    <property type="reaction ID" value="UER00114"/>
</dbReference>
<dbReference type="HAMAP" id="MF_00006">
    <property type="entry name" value="Arg_succ_lyase"/>
    <property type="match status" value="1"/>
</dbReference>
<dbReference type="SUPFAM" id="SSF48557">
    <property type="entry name" value="L-aspartase-like"/>
    <property type="match status" value="1"/>
</dbReference>
<dbReference type="InterPro" id="IPR022761">
    <property type="entry name" value="Fumarate_lyase_N"/>
</dbReference>
<gene>
    <name evidence="6" type="primary">argH</name>
    <name evidence="9" type="ordered locus">Desaci_0538</name>
</gene>
<evidence type="ECO:0000256" key="5">
    <source>
        <dbReference type="ARBA" id="ARBA00023239"/>
    </source>
</evidence>
<reference evidence="9 10" key="1">
    <citation type="journal article" date="2012" name="J. Bacteriol.">
        <title>Complete genome sequences of Desulfosporosinus orientis DSM765T, Desulfosporosinus youngiae DSM17734T, Desulfosporosinus meridiei DSM13257T, and Desulfosporosinus acidiphilus DSM22704T.</title>
        <authorList>
            <person name="Pester M."/>
            <person name="Brambilla E."/>
            <person name="Alazard D."/>
            <person name="Rattei T."/>
            <person name="Weinmaier T."/>
            <person name="Han J."/>
            <person name="Lucas S."/>
            <person name="Lapidus A."/>
            <person name="Cheng J.F."/>
            <person name="Goodwin L."/>
            <person name="Pitluck S."/>
            <person name="Peters L."/>
            <person name="Ovchinnikova G."/>
            <person name="Teshima H."/>
            <person name="Detter J.C."/>
            <person name="Han C.S."/>
            <person name="Tapia R."/>
            <person name="Land M.L."/>
            <person name="Hauser L."/>
            <person name="Kyrpides N.C."/>
            <person name="Ivanova N.N."/>
            <person name="Pagani I."/>
            <person name="Huntmann M."/>
            <person name="Wei C.L."/>
            <person name="Davenport K.W."/>
            <person name="Daligault H."/>
            <person name="Chain P.S."/>
            <person name="Chen A."/>
            <person name="Mavromatis K."/>
            <person name="Markowitz V."/>
            <person name="Szeto E."/>
            <person name="Mikhailova N."/>
            <person name="Pati A."/>
            <person name="Wagner M."/>
            <person name="Woyke T."/>
            <person name="Ollivier B."/>
            <person name="Klenk H.P."/>
            <person name="Spring S."/>
            <person name="Loy A."/>
        </authorList>
    </citation>
    <scope>NUCLEOTIDE SEQUENCE [LARGE SCALE GENOMIC DNA]</scope>
    <source>
        <strain evidence="10">DSM 22704 / JCM 16185 / SJ4</strain>
    </source>
</reference>
<dbReference type="EMBL" id="CP003639">
    <property type="protein sequence ID" value="AFM39604.1"/>
    <property type="molecule type" value="Genomic_DNA"/>
</dbReference>
<dbReference type="PANTHER" id="PTHR43814:SF1">
    <property type="entry name" value="ARGININOSUCCINATE LYASE"/>
    <property type="match status" value="1"/>
</dbReference>
<keyword evidence="4 6" id="KW-0028">Amino-acid biosynthesis</keyword>
<dbReference type="STRING" id="646529.Desaci_0538"/>
<dbReference type="NCBIfam" id="TIGR00838">
    <property type="entry name" value="argH"/>
    <property type="match status" value="1"/>
</dbReference>
<dbReference type="InterPro" id="IPR020557">
    <property type="entry name" value="Fumarate_lyase_CS"/>
</dbReference>
<evidence type="ECO:0000313" key="9">
    <source>
        <dbReference type="EMBL" id="AFM39604.1"/>
    </source>
</evidence>
<dbReference type="FunFam" id="1.10.40.30:FF:000001">
    <property type="entry name" value="Argininosuccinate lyase"/>
    <property type="match status" value="1"/>
</dbReference>
<dbReference type="PRINTS" id="PR00149">
    <property type="entry name" value="FUMRATELYASE"/>
</dbReference>
<keyword evidence="10" id="KW-1185">Reference proteome</keyword>
<dbReference type="FunFam" id="1.20.200.10:FF:000002">
    <property type="entry name" value="Argininosuccinate lyase"/>
    <property type="match status" value="1"/>
</dbReference>
<evidence type="ECO:0000259" key="8">
    <source>
        <dbReference type="Pfam" id="PF14698"/>
    </source>
</evidence>
<dbReference type="eggNOG" id="COG0165">
    <property type="taxonomic scope" value="Bacteria"/>
</dbReference>
<dbReference type="KEGG" id="dai:Desaci_0538"/>
<dbReference type="GO" id="GO:0004056">
    <property type="term" value="F:argininosuccinate lyase activity"/>
    <property type="evidence" value="ECO:0007669"/>
    <property type="project" value="UniProtKB-UniRule"/>
</dbReference>
<dbReference type="GO" id="GO:0042450">
    <property type="term" value="P:L-arginine biosynthetic process via ornithine"/>
    <property type="evidence" value="ECO:0007669"/>
    <property type="project" value="UniProtKB-UniRule"/>
</dbReference>
<dbReference type="EC" id="4.3.2.1" evidence="2 6"/>
<dbReference type="Gene3D" id="1.10.40.30">
    <property type="entry name" value="Fumarase/aspartase (C-terminal domain)"/>
    <property type="match status" value="1"/>
</dbReference>
<feature type="domain" description="Fumarate lyase N-terminal" evidence="7">
    <location>
        <begin position="32"/>
        <end position="326"/>
    </location>
</feature>
<dbReference type="GO" id="GO:0005829">
    <property type="term" value="C:cytosol"/>
    <property type="evidence" value="ECO:0007669"/>
    <property type="project" value="TreeGrafter"/>
</dbReference>
<proteinExistence type="inferred from homology"/>
<dbReference type="InterPro" id="IPR024083">
    <property type="entry name" value="Fumarase/histidase_N"/>
</dbReference>
<dbReference type="HOGENOM" id="CLU_027272_2_3_9"/>
<evidence type="ECO:0000256" key="2">
    <source>
        <dbReference type="ARBA" id="ARBA00012338"/>
    </source>
</evidence>
<dbReference type="Gene3D" id="1.10.275.10">
    <property type="entry name" value="Fumarase/aspartase (N-terminal domain)"/>
    <property type="match status" value="1"/>
</dbReference>
<comment type="pathway">
    <text evidence="1 6">Amino-acid biosynthesis; L-arginine biosynthesis; L-arginine from L-ornithine and carbamoyl phosphate: step 3/3.</text>
</comment>
<keyword evidence="3 6" id="KW-0055">Arginine biosynthesis</keyword>
<dbReference type="Gene3D" id="1.20.200.10">
    <property type="entry name" value="Fumarase/aspartase (Central domain)"/>
    <property type="match status" value="1"/>
</dbReference>
<evidence type="ECO:0000256" key="6">
    <source>
        <dbReference type="HAMAP-Rule" id="MF_00006"/>
    </source>
</evidence>
<keyword evidence="5 6" id="KW-0456">Lyase</keyword>
<evidence type="ECO:0000256" key="1">
    <source>
        <dbReference type="ARBA" id="ARBA00004941"/>
    </source>
</evidence>